<evidence type="ECO:0000313" key="3">
    <source>
        <dbReference type="Proteomes" id="UP000571017"/>
    </source>
</evidence>
<comment type="caution">
    <text evidence="2">The sequence shown here is derived from an EMBL/GenBank/DDBJ whole genome shotgun (WGS) entry which is preliminary data.</text>
</comment>
<dbReference type="EMBL" id="JACEFG010000002">
    <property type="protein sequence ID" value="MBA2175193.1"/>
    <property type="molecule type" value="Genomic_DNA"/>
</dbReference>
<dbReference type="Proteomes" id="UP000571017">
    <property type="component" value="Unassembled WGS sequence"/>
</dbReference>
<evidence type="ECO:0000313" key="2">
    <source>
        <dbReference type="EMBL" id="MBA2175193.1"/>
    </source>
</evidence>
<dbReference type="GO" id="GO:0016301">
    <property type="term" value="F:kinase activity"/>
    <property type="evidence" value="ECO:0007669"/>
    <property type="project" value="UniProtKB-UniRule"/>
</dbReference>
<dbReference type="SUPFAM" id="SSF56112">
    <property type="entry name" value="Protein kinase-like (PK-like)"/>
    <property type="match status" value="1"/>
</dbReference>
<dbReference type="RefSeq" id="WP_181472224.1">
    <property type="nucleotide sequence ID" value="NZ_JACEFG010000002.1"/>
</dbReference>
<dbReference type="PIRSF" id="PIRSF006221">
    <property type="entry name" value="Ketosamine-3-kinase"/>
    <property type="match status" value="1"/>
</dbReference>
<organism evidence="2 3">
    <name type="scientific">Halobacillus locisalis</name>
    <dbReference type="NCBI Taxonomy" id="220753"/>
    <lineage>
        <taxon>Bacteria</taxon>
        <taxon>Bacillati</taxon>
        <taxon>Bacillota</taxon>
        <taxon>Bacilli</taxon>
        <taxon>Bacillales</taxon>
        <taxon>Bacillaceae</taxon>
        <taxon>Halobacillus</taxon>
    </lineage>
</organism>
<reference evidence="2 3" key="1">
    <citation type="journal article" date="2004" name="Extremophiles">
        <title>Halobacillus locisalis sp. nov., a halophilic bacterium isolated from a marine solar saltern of the Yellow Sea in Korea.</title>
        <authorList>
            <person name="Yoon J.H."/>
            <person name="Kang K.H."/>
            <person name="Oh T.K."/>
            <person name="Park Y.H."/>
        </authorList>
    </citation>
    <scope>NUCLEOTIDE SEQUENCE [LARGE SCALE GENOMIC DNA]</scope>
    <source>
        <strain evidence="2 3">KCTC 3788</strain>
    </source>
</reference>
<gene>
    <name evidence="2" type="ORF">H0266_09835</name>
</gene>
<sequence>MKETVQKGLQSVGDHSKIKQWKTVGGGDINRSFYVQTENSEYFIKGNQDVPPHFFKAEAEGLRQIQETNTISVPRVHYYDEPETGQEAVIIMDWIKTGHKDVSEPLGHQLAHMHRHTKDAYGFHSPTFVGELDQPNTWSDSWLTYYRDFRLKGQLDYGQSTGTITGDRYHSLTALLERLDEWIPHHPSASLLHGDLWGGNWMNGADGKPYLIDPSVLYGDHAFEMAFTELFGGFSPAFYKAYEDVLPLPAEYENQKPLYQLFYLLVHLNMFGEIYGGSVDRILKRYIG</sequence>
<dbReference type="InterPro" id="IPR016477">
    <property type="entry name" value="Fructo-/Ketosamine-3-kinase"/>
</dbReference>
<evidence type="ECO:0000256" key="1">
    <source>
        <dbReference type="PIRNR" id="PIRNR006221"/>
    </source>
</evidence>
<protein>
    <submittedName>
        <fullName evidence="2">Fructosamine kinase family protein</fullName>
    </submittedName>
</protein>
<dbReference type="Gene3D" id="3.30.200.20">
    <property type="entry name" value="Phosphorylase Kinase, domain 1"/>
    <property type="match status" value="1"/>
</dbReference>
<dbReference type="InterPro" id="IPR011009">
    <property type="entry name" value="Kinase-like_dom_sf"/>
</dbReference>
<dbReference type="Gene3D" id="3.90.1200.10">
    <property type="match status" value="1"/>
</dbReference>
<dbReference type="AlphaFoldDB" id="A0A838CTI9"/>
<dbReference type="Pfam" id="PF03881">
    <property type="entry name" value="Fructosamin_kin"/>
    <property type="match status" value="1"/>
</dbReference>
<name>A0A838CTI9_9BACI</name>
<proteinExistence type="inferred from homology"/>
<keyword evidence="1" id="KW-0808">Transferase</keyword>
<keyword evidence="1 2" id="KW-0418">Kinase</keyword>
<dbReference type="PANTHER" id="PTHR12149:SF8">
    <property type="entry name" value="PROTEIN-RIBULOSAMINE 3-KINASE"/>
    <property type="match status" value="1"/>
</dbReference>
<keyword evidence="3" id="KW-1185">Reference proteome</keyword>
<accession>A0A838CTI9</accession>
<dbReference type="PANTHER" id="PTHR12149">
    <property type="entry name" value="FRUCTOSAMINE 3 KINASE-RELATED PROTEIN"/>
    <property type="match status" value="1"/>
</dbReference>
<comment type="similarity">
    <text evidence="1">Belongs to the fructosamine kinase family.</text>
</comment>